<dbReference type="STRING" id="1082933.A6B35_21000"/>
<name>G6Y895_9HYPH</name>
<keyword evidence="1" id="KW-0732">Signal</keyword>
<feature type="signal peptide" evidence="1">
    <location>
        <begin position="1"/>
        <end position="32"/>
    </location>
</feature>
<gene>
    <name evidence="2" type="ORF">MEA186_10811</name>
</gene>
<organism evidence="2 3">
    <name type="scientific">Mesorhizobium amorphae CCNWGS0123</name>
    <dbReference type="NCBI Taxonomy" id="1082933"/>
    <lineage>
        <taxon>Bacteria</taxon>
        <taxon>Pseudomonadati</taxon>
        <taxon>Pseudomonadota</taxon>
        <taxon>Alphaproteobacteria</taxon>
        <taxon>Hyphomicrobiales</taxon>
        <taxon>Phyllobacteriaceae</taxon>
        <taxon>Mesorhizobium</taxon>
    </lineage>
</organism>
<accession>G6Y895</accession>
<sequence length="130" mass="13358">MASKRATSFLSPIRAACSGLMALLLLSLVCLAQSDATASTKVASSGAGISVARQGDAVALLRVSGKMKAAEIRAARPLPAKFVGGDANTLRLEAGFLPLDQLSSAWAVLVSAFVPAQRKRANQPRAPPSV</sequence>
<evidence type="ECO:0000256" key="1">
    <source>
        <dbReference type="SAM" id="SignalP"/>
    </source>
</evidence>
<proteinExistence type="predicted"/>
<dbReference type="AlphaFoldDB" id="G6Y895"/>
<evidence type="ECO:0000313" key="3">
    <source>
        <dbReference type="Proteomes" id="UP000002949"/>
    </source>
</evidence>
<dbReference type="RefSeq" id="WP_006201675.1">
    <property type="nucleotide sequence ID" value="NZ_AGSN01000088.1"/>
</dbReference>
<dbReference type="Proteomes" id="UP000002949">
    <property type="component" value="Unassembled WGS sequence"/>
</dbReference>
<protein>
    <submittedName>
        <fullName evidence="2">Uncharacterized protein</fullName>
    </submittedName>
</protein>
<dbReference type="PATRIC" id="fig|1082933.3.peg.2080"/>
<dbReference type="EMBL" id="AGSN01000088">
    <property type="protein sequence ID" value="EHH12036.1"/>
    <property type="molecule type" value="Genomic_DNA"/>
</dbReference>
<reference evidence="2 3" key="1">
    <citation type="journal article" date="2012" name="J. Bacteriol.">
        <title>Draft Genome Sequence of Plant Growth-Promoting Rhizobium Mesorhizobium amorphae, Isolated from Zinc-Lead Mine Tailings.</title>
        <authorList>
            <person name="Hao X."/>
            <person name="Lin Y."/>
            <person name="Johnstone L."/>
            <person name="Baltrus D.A."/>
            <person name="Miller S.J."/>
            <person name="Wei G."/>
            <person name="Rensing C."/>
        </authorList>
    </citation>
    <scope>NUCLEOTIDE SEQUENCE [LARGE SCALE GENOMIC DNA]</scope>
    <source>
        <strain evidence="2 3">CCNWGS0123</strain>
    </source>
</reference>
<evidence type="ECO:0000313" key="2">
    <source>
        <dbReference type="EMBL" id="EHH12036.1"/>
    </source>
</evidence>
<feature type="chain" id="PRO_5003490424" evidence="1">
    <location>
        <begin position="33"/>
        <end position="130"/>
    </location>
</feature>
<keyword evidence="3" id="KW-1185">Reference proteome</keyword>